<comment type="catalytic activity">
    <reaction evidence="5">
        <text>(5R)-5-hydroxy-L-lysine + GTP = (5R)-5-phosphooxy-L-lysine + GDP + H(+)</text>
        <dbReference type="Rhea" id="RHEA:19049"/>
        <dbReference type="ChEBI" id="CHEBI:15378"/>
        <dbReference type="ChEBI" id="CHEBI:37565"/>
        <dbReference type="ChEBI" id="CHEBI:57882"/>
        <dbReference type="ChEBI" id="CHEBI:58189"/>
        <dbReference type="ChEBI" id="CHEBI:58357"/>
        <dbReference type="EC" id="2.7.1.81"/>
    </reaction>
</comment>
<comment type="subcellular location">
    <subcellularLocation>
        <location evidence="1">Cytoplasm</location>
    </subcellularLocation>
</comment>
<dbReference type="PANTHER" id="PTHR21064:SF1">
    <property type="entry name" value="HYDROXYLYSINE KINASE"/>
    <property type="match status" value="1"/>
</dbReference>
<dbReference type="Pfam" id="PF01636">
    <property type="entry name" value="APH"/>
    <property type="match status" value="1"/>
</dbReference>
<dbReference type="Gene3D" id="3.90.1200.10">
    <property type="match status" value="1"/>
</dbReference>
<dbReference type="InterPro" id="IPR050249">
    <property type="entry name" value="Pseudomonas-type_ThrB"/>
</dbReference>
<evidence type="ECO:0000259" key="10">
    <source>
        <dbReference type="Pfam" id="PF01636"/>
    </source>
</evidence>
<sequence length="382" mass="41536">MQTQIDPCHAAGSDGLPPHVTRVTRSALPGEVAAEENTLLSTDPPAISLERAAEIAEEVFGVRGQFRALSSERDANFHLRLADGTQALLKITNAREDRAVTAMQTKALIHLAAVAPELPVQRICTTRRGEPWEIVTEASGEDHVVRLLTYLDGTMLVGATAGPELHRGIGSLLARVTKGLRGFFHPAAGHELQWDMKHAAKLRPLLGAVDDAELQRRLTRMLDRFDAEIAPKLPLLRAQIVHNDLNPHNVVVDNPLATRPTGVIDFGDMVHTPLACDLAVACSYHLGSGKDPLHPVAEIVGGYASVLPLEREEIDLLPELIQLRHMTTLAISAWRAARYPENAGYILRNAPASLRGLDCIDQIGTRETAALLRQAVETARGE</sequence>
<evidence type="ECO:0000256" key="6">
    <source>
        <dbReference type="ARBA" id="ARBA00037368"/>
    </source>
</evidence>
<dbReference type="EC" id="2.7.1.81" evidence="7"/>
<evidence type="ECO:0000256" key="5">
    <source>
        <dbReference type="ARBA" id="ARBA00036820"/>
    </source>
</evidence>
<keyword evidence="3" id="KW-0808">Transferase</keyword>
<reference evidence="11" key="1">
    <citation type="journal article" date="2006" name="Microbiology">
        <title>Identification of a transposable genomic island of Paracoccus pantotrophus DSM 11072 by its transposition to a novel entrapment vector pMMB2.</title>
        <authorList>
            <person name="Mikosa M."/>
            <person name="Sochacka-Pietal M."/>
            <person name="Baj J."/>
            <person name="Bartosik D."/>
        </authorList>
    </citation>
    <scope>NUCLEOTIDE SEQUENCE</scope>
    <source>
        <strain evidence="11">DSM 11072</strain>
    </source>
</reference>
<evidence type="ECO:0000256" key="8">
    <source>
        <dbReference type="ARBA" id="ARBA00040505"/>
    </source>
</evidence>
<feature type="domain" description="Aminoglycoside phosphotransferase" evidence="10">
    <location>
        <begin position="67"/>
        <end position="291"/>
    </location>
</feature>
<dbReference type="GO" id="GO:0047992">
    <property type="term" value="F:hydroxylysine kinase activity"/>
    <property type="evidence" value="ECO:0007669"/>
    <property type="project" value="UniProtKB-EC"/>
</dbReference>
<organism evidence="11">
    <name type="scientific">Paracoccus pantotrophus</name>
    <name type="common">Thiosphaera pantotropha</name>
    <dbReference type="NCBI Taxonomy" id="82367"/>
    <lineage>
        <taxon>Bacteria</taxon>
        <taxon>Pseudomonadati</taxon>
        <taxon>Pseudomonadota</taxon>
        <taxon>Alphaproteobacteria</taxon>
        <taxon>Rhodobacterales</taxon>
        <taxon>Paracoccaceae</taxon>
        <taxon>Paracoccus</taxon>
    </lineage>
</organism>
<dbReference type="EMBL" id="DQ149577">
    <property type="protein sequence ID" value="AAZ93584.1"/>
    <property type="molecule type" value="Genomic_DNA"/>
</dbReference>
<evidence type="ECO:0000256" key="3">
    <source>
        <dbReference type="ARBA" id="ARBA00022679"/>
    </source>
</evidence>
<dbReference type="RefSeq" id="WP_258553433.1">
    <property type="nucleotide sequence ID" value="NZ_CP038206.1"/>
</dbReference>
<proteinExistence type="predicted"/>
<dbReference type="InterPro" id="IPR002575">
    <property type="entry name" value="Aminoglycoside_PTrfase"/>
</dbReference>
<keyword evidence="4 11" id="KW-0418">Kinase</keyword>
<comment type="function">
    <text evidence="6">Catalyzes the GTP-dependent phosphorylation of 5-hydroxy-L-lysine.</text>
</comment>
<dbReference type="AlphaFoldDB" id="Q3S8G1"/>
<protein>
    <recommendedName>
        <fullName evidence="8">Hydroxylysine kinase</fullName>
        <ecNumber evidence="7">2.7.1.81</ecNumber>
    </recommendedName>
</protein>
<evidence type="ECO:0000256" key="1">
    <source>
        <dbReference type="ARBA" id="ARBA00004496"/>
    </source>
</evidence>
<evidence type="ECO:0000256" key="7">
    <source>
        <dbReference type="ARBA" id="ARBA00038873"/>
    </source>
</evidence>
<name>Q3S8G1_PARPN</name>
<evidence type="ECO:0000256" key="2">
    <source>
        <dbReference type="ARBA" id="ARBA00022490"/>
    </source>
</evidence>
<keyword evidence="2" id="KW-0963">Cytoplasm</keyword>
<evidence type="ECO:0000313" key="11">
    <source>
        <dbReference type="EMBL" id="AAZ93584.1"/>
    </source>
</evidence>
<feature type="region of interest" description="Disordered" evidence="9">
    <location>
        <begin position="1"/>
        <end position="20"/>
    </location>
</feature>
<accession>Q3S8G1</accession>
<dbReference type="GO" id="GO:0005737">
    <property type="term" value="C:cytoplasm"/>
    <property type="evidence" value="ECO:0007669"/>
    <property type="project" value="UniProtKB-SubCell"/>
</dbReference>
<dbReference type="PANTHER" id="PTHR21064">
    <property type="entry name" value="AMINOGLYCOSIDE PHOSPHOTRANSFERASE DOMAIN-CONTAINING PROTEIN-RELATED"/>
    <property type="match status" value="1"/>
</dbReference>
<dbReference type="InterPro" id="IPR011009">
    <property type="entry name" value="Kinase-like_dom_sf"/>
</dbReference>
<evidence type="ECO:0000256" key="4">
    <source>
        <dbReference type="ARBA" id="ARBA00022777"/>
    </source>
</evidence>
<evidence type="ECO:0000256" key="9">
    <source>
        <dbReference type="SAM" id="MobiDB-lite"/>
    </source>
</evidence>
<dbReference type="SUPFAM" id="SSF56112">
    <property type="entry name" value="Protein kinase-like (PK-like)"/>
    <property type="match status" value="1"/>
</dbReference>